<dbReference type="AlphaFoldDB" id="A0A267MGH7"/>
<protein>
    <submittedName>
        <fullName evidence="1">Uncharacterized protein</fullName>
    </submittedName>
</protein>
<reference evidence="1 2" key="1">
    <citation type="submission" date="2017-06" db="EMBL/GenBank/DDBJ databases">
        <title>Draft genome sequence of anaerobic fermentative bacterium Anaeromicrobium sediminis DY2726D isolated from West Pacific Ocean sediments.</title>
        <authorList>
            <person name="Zeng X."/>
        </authorList>
    </citation>
    <scope>NUCLEOTIDE SEQUENCE [LARGE SCALE GENOMIC DNA]</scope>
    <source>
        <strain evidence="1 2">DY2726D</strain>
    </source>
</reference>
<evidence type="ECO:0000313" key="1">
    <source>
        <dbReference type="EMBL" id="PAB57893.1"/>
    </source>
</evidence>
<gene>
    <name evidence="1" type="ORF">CCE28_17840</name>
</gene>
<accession>A0A267MGH7</accession>
<proteinExistence type="predicted"/>
<evidence type="ECO:0000313" key="2">
    <source>
        <dbReference type="Proteomes" id="UP000216024"/>
    </source>
</evidence>
<dbReference type="EMBL" id="NIBG01000022">
    <property type="protein sequence ID" value="PAB57893.1"/>
    <property type="molecule type" value="Genomic_DNA"/>
</dbReference>
<keyword evidence="2" id="KW-1185">Reference proteome</keyword>
<dbReference type="OrthoDB" id="2967209at2"/>
<dbReference type="Proteomes" id="UP000216024">
    <property type="component" value="Unassembled WGS sequence"/>
</dbReference>
<sequence>MLAAPFDKTKLLHNHRVAGVTGSVIPTPGGGHVHQIFVNTDFFFNHFHEVTVTTGPAILIRDGDGNIIGHVHAIIGTTSCTFFHTHDFKGTTLIQNPLAPIGCIAFPPDSSDWLKFEED</sequence>
<comment type="caution">
    <text evidence="1">The sequence shown here is derived from an EMBL/GenBank/DDBJ whole genome shotgun (WGS) entry which is preliminary data.</text>
</comment>
<organism evidence="1 2">
    <name type="scientific">Anaeromicrobium sediminis</name>
    <dbReference type="NCBI Taxonomy" id="1478221"/>
    <lineage>
        <taxon>Bacteria</taxon>
        <taxon>Bacillati</taxon>
        <taxon>Bacillota</taxon>
        <taxon>Clostridia</taxon>
        <taxon>Peptostreptococcales</taxon>
        <taxon>Thermotaleaceae</taxon>
        <taxon>Anaeromicrobium</taxon>
    </lineage>
</organism>
<dbReference type="InterPro" id="IPR024307">
    <property type="entry name" value="YmaF"/>
</dbReference>
<name>A0A267MGH7_9FIRM</name>
<dbReference type="Pfam" id="PF12788">
    <property type="entry name" value="YmaF"/>
    <property type="match status" value="1"/>
</dbReference>